<reference evidence="3" key="1">
    <citation type="submission" date="2024-07" db="EMBL/GenBank/DDBJ databases">
        <title>Two chromosome-level genome assemblies of Korean endemic species Abeliophyllum distichum and Forsythia ovata (Oleaceae).</title>
        <authorList>
            <person name="Jang H."/>
        </authorList>
    </citation>
    <scope>NUCLEOTIDE SEQUENCE [LARGE SCALE GENOMIC DNA]</scope>
</reference>
<dbReference type="PANTHER" id="PTHR14490:SF5">
    <property type="entry name" value="PROTEIN KRI1 HOMOLOG"/>
    <property type="match status" value="1"/>
</dbReference>
<organism evidence="2 3">
    <name type="scientific">Abeliophyllum distichum</name>
    <dbReference type="NCBI Taxonomy" id="126358"/>
    <lineage>
        <taxon>Eukaryota</taxon>
        <taxon>Viridiplantae</taxon>
        <taxon>Streptophyta</taxon>
        <taxon>Embryophyta</taxon>
        <taxon>Tracheophyta</taxon>
        <taxon>Spermatophyta</taxon>
        <taxon>Magnoliopsida</taxon>
        <taxon>eudicotyledons</taxon>
        <taxon>Gunneridae</taxon>
        <taxon>Pentapetalae</taxon>
        <taxon>asterids</taxon>
        <taxon>lamiids</taxon>
        <taxon>Lamiales</taxon>
        <taxon>Oleaceae</taxon>
        <taxon>Forsythieae</taxon>
        <taxon>Abeliophyllum</taxon>
    </lineage>
</organism>
<dbReference type="PANTHER" id="PTHR14490">
    <property type="entry name" value="ZINC FINGER, ZZ TYPE"/>
    <property type="match status" value="1"/>
</dbReference>
<gene>
    <name evidence="2" type="ORF">Adt_02502</name>
</gene>
<feature type="compositionally biased region" description="Basic and acidic residues" evidence="1">
    <location>
        <begin position="116"/>
        <end position="131"/>
    </location>
</feature>
<dbReference type="EMBL" id="JBFOLK010000001">
    <property type="protein sequence ID" value="KAL2541524.1"/>
    <property type="molecule type" value="Genomic_DNA"/>
</dbReference>
<evidence type="ECO:0000256" key="1">
    <source>
        <dbReference type="SAM" id="MobiDB-lite"/>
    </source>
</evidence>
<sequence length="273" mass="32229">MKLFDDDSNELDGGVSKIEINEEFARRYEHNKKRKDLQRLHEMEKKGIVSFRDEESEVSSSEQVEDILKPSKKQDLEFFDALIKVKKQDPLLKTKEAKLFFSDSESMLEDENDNNNENHKLDNNNNDDGRNGKKPMYLKDFVSRYLIEEGPEFEDNDDDVELNNRNSDGNVKMKSYLEEQEESNREFLKEFEEAVNVEDEEGDFLRIKTGNGEEEEDDGEIGKKLDDYFGEDENLDENTEFLKDFFGINCGLIMVKIIRLRMRISVFRRTRKR</sequence>
<comment type="caution">
    <text evidence="2">The sequence shown here is derived from an EMBL/GenBank/DDBJ whole genome shotgun (WGS) entry which is preliminary data.</text>
</comment>
<proteinExistence type="predicted"/>
<keyword evidence="3" id="KW-1185">Reference proteome</keyword>
<name>A0ABD1VVV3_9LAMI</name>
<evidence type="ECO:0000313" key="2">
    <source>
        <dbReference type="EMBL" id="KAL2541524.1"/>
    </source>
</evidence>
<protein>
    <submittedName>
        <fullName evidence="2">KRR1 family protein</fullName>
    </submittedName>
</protein>
<dbReference type="AlphaFoldDB" id="A0ABD1VVV3"/>
<accession>A0ABD1VVV3</accession>
<dbReference type="Proteomes" id="UP001604336">
    <property type="component" value="Unassembled WGS sequence"/>
</dbReference>
<evidence type="ECO:0000313" key="3">
    <source>
        <dbReference type="Proteomes" id="UP001604336"/>
    </source>
</evidence>
<dbReference type="InterPro" id="IPR018034">
    <property type="entry name" value="Kri1"/>
</dbReference>
<feature type="region of interest" description="Disordered" evidence="1">
    <location>
        <begin position="103"/>
        <end position="135"/>
    </location>
</feature>